<feature type="region of interest" description="Disordered" evidence="1">
    <location>
        <begin position="62"/>
        <end position="87"/>
    </location>
</feature>
<evidence type="ECO:0000313" key="3">
    <source>
        <dbReference type="Proteomes" id="UP001243330"/>
    </source>
</evidence>
<gene>
    <name evidence="2" type="ORF">CCHR01_15032</name>
</gene>
<proteinExistence type="predicted"/>
<accession>A0AAD9EEZ6</accession>
<reference evidence="2" key="1">
    <citation type="submission" date="2023-01" db="EMBL/GenBank/DDBJ databases">
        <title>Colletotrichum chrysophilum M932 genome sequence.</title>
        <authorList>
            <person name="Baroncelli R."/>
        </authorList>
    </citation>
    <scope>NUCLEOTIDE SEQUENCE</scope>
    <source>
        <strain evidence="2">M932</strain>
    </source>
</reference>
<dbReference type="EMBL" id="JAQOWY010000419">
    <property type="protein sequence ID" value="KAK1842356.1"/>
    <property type="molecule type" value="Genomic_DNA"/>
</dbReference>
<comment type="caution">
    <text evidence="2">The sequence shown here is derived from an EMBL/GenBank/DDBJ whole genome shotgun (WGS) entry which is preliminary data.</text>
</comment>
<sequence length="87" mass="9766">MASLAVRSITVAEILKTTNARSSDRRLVPSEIHTSCIFGVKRGTTRDDLFKDEHLATRKLRAKAERLSQDKPPVVPPERPTPKARMD</sequence>
<dbReference type="AlphaFoldDB" id="A0AAD9EEZ6"/>
<keyword evidence="3" id="KW-1185">Reference proteome</keyword>
<name>A0AAD9EEZ6_9PEZI</name>
<evidence type="ECO:0000313" key="2">
    <source>
        <dbReference type="EMBL" id="KAK1842356.1"/>
    </source>
</evidence>
<dbReference type="Proteomes" id="UP001243330">
    <property type="component" value="Unassembled WGS sequence"/>
</dbReference>
<organism evidence="2 3">
    <name type="scientific">Colletotrichum chrysophilum</name>
    <dbReference type="NCBI Taxonomy" id="1836956"/>
    <lineage>
        <taxon>Eukaryota</taxon>
        <taxon>Fungi</taxon>
        <taxon>Dikarya</taxon>
        <taxon>Ascomycota</taxon>
        <taxon>Pezizomycotina</taxon>
        <taxon>Sordariomycetes</taxon>
        <taxon>Hypocreomycetidae</taxon>
        <taxon>Glomerellales</taxon>
        <taxon>Glomerellaceae</taxon>
        <taxon>Colletotrichum</taxon>
        <taxon>Colletotrichum gloeosporioides species complex</taxon>
    </lineage>
</organism>
<evidence type="ECO:0000256" key="1">
    <source>
        <dbReference type="SAM" id="MobiDB-lite"/>
    </source>
</evidence>
<protein>
    <submittedName>
        <fullName evidence="2">Uncharacterized protein</fullName>
    </submittedName>
</protein>